<dbReference type="GO" id="GO:0005737">
    <property type="term" value="C:cytoplasm"/>
    <property type="evidence" value="ECO:0007669"/>
    <property type="project" value="TreeGrafter"/>
</dbReference>
<feature type="binding site" evidence="4">
    <location>
        <position position="64"/>
    </location>
    <ligand>
        <name>substrate</name>
    </ligand>
</feature>
<dbReference type="SMART" id="SM00855">
    <property type="entry name" value="PGAM"/>
    <property type="match status" value="1"/>
</dbReference>
<dbReference type="PANTHER" id="PTHR48100">
    <property type="entry name" value="BROAD-SPECIFICITY PHOSPHATASE YOR283W-RELATED"/>
    <property type="match status" value="1"/>
</dbReference>
<dbReference type="AlphaFoldDB" id="A0A1M4N3A6"/>
<dbReference type="RefSeq" id="WP_072707116.1">
    <property type="nucleotide sequence ID" value="NZ_FMJB01000055.1"/>
</dbReference>
<protein>
    <submittedName>
        <fullName evidence="5">Putative phosphoglycerate mutase</fullName>
    </submittedName>
</protein>
<dbReference type="InterPro" id="IPR013078">
    <property type="entry name" value="His_Pase_superF_clade-1"/>
</dbReference>
<keyword evidence="6" id="KW-1185">Reference proteome</keyword>
<dbReference type="PIRSF" id="PIRSF000709">
    <property type="entry name" value="6PFK_2-Ptase"/>
    <property type="match status" value="1"/>
</dbReference>
<dbReference type="EMBL" id="FMJB01000055">
    <property type="protein sequence ID" value="SCM68498.1"/>
    <property type="molecule type" value="Genomic_DNA"/>
</dbReference>
<dbReference type="Proteomes" id="UP000184085">
    <property type="component" value="Unassembled WGS sequence"/>
</dbReference>
<keyword evidence="2" id="KW-0413">Isomerase</keyword>
<dbReference type="CDD" id="cd07067">
    <property type="entry name" value="HP_PGM_like"/>
    <property type="match status" value="1"/>
</dbReference>
<evidence type="ECO:0000313" key="6">
    <source>
        <dbReference type="Proteomes" id="UP000184085"/>
    </source>
</evidence>
<dbReference type="PROSITE" id="PS00175">
    <property type="entry name" value="PG_MUTASE"/>
    <property type="match status" value="1"/>
</dbReference>
<dbReference type="Pfam" id="PF00300">
    <property type="entry name" value="His_Phos_1"/>
    <property type="match status" value="1"/>
</dbReference>
<evidence type="ECO:0000256" key="4">
    <source>
        <dbReference type="PIRSR" id="PIRSR613078-2"/>
    </source>
</evidence>
<dbReference type="InterPro" id="IPR029033">
    <property type="entry name" value="His_PPase_superfam"/>
</dbReference>
<keyword evidence="1" id="KW-0324">Glycolysis</keyword>
<evidence type="ECO:0000256" key="1">
    <source>
        <dbReference type="ARBA" id="ARBA00023152"/>
    </source>
</evidence>
<accession>A0A1M4N3A6</accession>
<name>A0A1M4N3A6_9RHOB</name>
<dbReference type="Gene3D" id="3.40.50.1240">
    <property type="entry name" value="Phosphoglycerate mutase-like"/>
    <property type="match status" value="1"/>
</dbReference>
<sequence length="192" mass="21095">MHLPELYILRHGETVANAEGRMQGGFDSPLTAKGEAQAHAMAQRLADQGLAKGAFDVISSPQGRAMRTAEPIARLMGCDVQTDTRIAEIGMGQWAGLLLSDIVERWPAQYENESVLEFYRRVPEGESFDSLWARTGAFLSDLTRPAVVVTHGFTSRFLRAQVMGWGMDRLGEVPDGQGVIFAFRGGQQTILK</sequence>
<gene>
    <name evidence="5" type="ORF">KARMA_2720</name>
</gene>
<dbReference type="InterPro" id="IPR050275">
    <property type="entry name" value="PGM_Phosphatase"/>
</dbReference>
<dbReference type="InterPro" id="IPR001345">
    <property type="entry name" value="PG/BPGM_mutase_AS"/>
</dbReference>
<reference evidence="6" key="1">
    <citation type="submission" date="2016-09" db="EMBL/GenBank/DDBJ databases">
        <authorList>
            <person name="Wibberg D."/>
        </authorList>
    </citation>
    <scope>NUCLEOTIDE SEQUENCE [LARGE SCALE GENOMIC DNA]</scope>
</reference>
<proteinExistence type="predicted"/>
<evidence type="ECO:0000313" key="5">
    <source>
        <dbReference type="EMBL" id="SCM68498.1"/>
    </source>
</evidence>
<dbReference type="SUPFAM" id="SSF53254">
    <property type="entry name" value="Phosphoglycerate mutase-like"/>
    <property type="match status" value="1"/>
</dbReference>
<feature type="binding site" evidence="4">
    <location>
        <begin position="10"/>
        <end position="17"/>
    </location>
    <ligand>
        <name>substrate</name>
    </ligand>
</feature>
<evidence type="ECO:0000256" key="3">
    <source>
        <dbReference type="PIRSR" id="PIRSR613078-1"/>
    </source>
</evidence>
<dbReference type="GO" id="GO:0016791">
    <property type="term" value="F:phosphatase activity"/>
    <property type="evidence" value="ECO:0007669"/>
    <property type="project" value="TreeGrafter"/>
</dbReference>
<feature type="active site" description="Tele-phosphohistidine intermediate" evidence="3">
    <location>
        <position position="11"/>
    </location>
</feature>
<feature type="active site" description="Proton donor/acceptor" evidence="3">
    <location>
        <position position="88"/>
    </location>
</feature>
<dbReference type="PANTHER" id="PTHR48100:SF1">
    <property type="entry name" value="HISTIDINE PHOSPHATASE FAMILY PROTEIN-RELATED"/>
    <property type="match status" value="1"/>
</dbReference>
<organism evidence="5 6">
    <name type="scientific">Donghicola eburneus</name>
    <dbReference type="NCBI Taxonomy" id="393278"/>
    <lineage>
        <taxon>Bacteria</taxon>
        <taxon>Pseudomonadati</taxon>
        <taxon>Pseudomonadota</taxon>
        <taxon>Alphaproteobacteria</taxon>
        <taxon>Rhodobacterales</taxon>
        <taxon>Roseobacteraceae</taxon>
        <taxon>Donghicola</taxon>
    </lineage>
</organism>
<evidence type="ECO:0000256" key="2">
    <source>
        <dbReference type="ARBA" id="ARBA00023235"/>
    </source>
</evidence>